<reference evidence="3 4" key="2">
    <citation type="journal article" date="2013" name="PLoS Genet.">
        <title>Comparative genome structure, secondary metabolite, and effector coding capacity across Cochliobolus pathogens.</title>
        <authorList>
            <person name="Condon B.J."/>
            <person name="Leng Y."/>
            <person name="Wu D."/>
            <person name="Bushley K.E."/>
            <person name="Ohm R.A."/>
            <person name="Otillar R."/>
            <person name="Martin J."/>
            <person name="Schackwitz W."/>
            <person name="Grimwood J."/>
            <person name="MohdZainudin N."/>
            <person name="Xue C."/>
            <person name="Wang R."/>
            <person name="Manning V.A."/>
            <person name="Dhillon B."/>
            <person name="Tu Z.J."/>
            <person name="Steffenson B.J."/>
            <person name="Salamov A."/>
            <person name="Sun H."/>
            <person name="Lowry S."/>
            <person name="LaButti K."/>
            <person name="Han J."/>
            <person name="Copeland A."/>
            <person name="Lindquist E."/>
            <person name="Barry K."/>
            <person name="Schmutz J."/>
            <person name="Baker S.E."/>
            <person name="Ciuffetti L.M."/>
            <person name="Grigoriev I.V."/>
            <person name="Zhong S."/>
            <person name="Turgeon B.G."/>
        </authorList>
    </citation>
    <scope>NUCLEOTIDE SEQUENCE [LARGE SCALE GENOMIC DNA]</scope>
    <source>
        <strain evidence="4">28A</strain>
    </source>
</reference>
<dbReference type="HOGENOM" id="CLU_1107688_0_0_1"/>
<evidence type="ECO:0000256" key="1">
    <source>
        <dbReference type="SAM" id="Coils"/>
    </source>
</evidence>
<dbReference type="AlphaFoldDB" id="R0KEN7"/>
<feature type="coiled-coil region" evidence="1">
    <location>
        <begin position="76"/>
        <end position="161"/>
    </location>
</feature>
<gene>
    <name evidence="3" type="ORF">SETTUDRAFT_30922</name>
</gene>
<protein>
    <submittedName>
        <fullName evidence="3">Uncharacterized protein</fullName>
    </submittedName>
</protein>
<organism evidence="3 4">
    <name type="scientific">Exserohilum turcicum (strain 28A)</name>
    <name type="common">Northern leaf blight fungus</name>
    <name type="synonym">Setosphaeria turcica</name>
    <dbReference type="NCBI Taxonomy" id="671987"/>
    <lineage>
        <taxon>Eukaryota</taxon>
        <taxon>Fungi</taxon>
        <taxon>Dikarya</taxon>
        <taxon>Ascomycota</taxon>
        <taxon>Pezizomycotina</taxon>
        <taxon>Dothideomycetes</taxon>
        <taxon>Pleosporomycetidae</taxon>
        <taxon>Pleosporales</taxon>
        <taxon>Pleosporineae</taxon>
        <taxon>Pleosporaceae</taxon>
        <taxon>Exserohilum</taxon>
    </lineage>
</organism>
<dbReference type="OrthoDB" id="3777260at2759"/>
<feature type="compositionally biased region" description="Low complexity" evidence="2">
    <location>
        <begin position="44"/>
        <end position="54"/>
    </location>
</feature>
<feature type="compositionally biased region" description="Acidic residues" evidence="2">
    <location>
        <begin position="1"/>
        <end position="13"/>
    </location>
</feature>
<reference evidence="3 4" key="1">
    <citation type="journal article" date="2012" name="PLoS Pathog.">
        <title>Diverse lifestyles and strategies of plant pathogenesis encoded in the genomes of eighteen Dothideomycetes fungi.</title>
        <authorList>
            <person name="Ohm R.A."/>
            <person name="Feau N."/>
            <person name="Henrissat B."/>
            <person name="Schoch C.L."/>
            <person name="Horwitz B.A."/>
            <person name="Barry K.W."/>
            <person name="Condon B.J."/>
            <person name="Copeland A.C."/>
            <person name="Dhillon B."/>
            <person name="Glaser F."/>
            <person name="Hesse C.N."/>
            <person name="Kosti I."/>
            <person name="LaButti K."/>
            <person name="Lindquist E.A."/>
            <person name="Lucas S."/>
            <person name="Salamov A.A."/>
            <person name="Bradshaw R.E."/>
            <person name="Ciuffetti L."/>
            <person name="Hamelin R.C."/>
            <person name="Kema G.H.J."/>
            <person name="Lawrence C."/>
            <person name="Scott J.A."/>
            <person name="Spatafora J.W."/>
            <person name="Turgeon B.G."/>
            <person name="de Wit P.J.G.M."/>
            <person name="Zhong S."/>
            <person name="Goodwin S.B."/>
            <person name="Grigoriev I.V."/>
        </authorList>
    </citation>
    <scope>NUCLEOTIDE SEQUENCE [LARGE SCALE GENOMIC DNA]</scope>
    <source>
        <strain evidence="4">28A</strain>
    </source>
</reference>
<dbReference type="Proteomes" id="UP000016935">
    <property type="component" value="Unassembled WGS sequence"/>
</dbReference>
<dbReference type="GeneID" id="19403483"/>
<accession>R0KEN7</accession>
<sequence length="251" mass="28420">MTEDLISFDDDDNNNMNSTQPGMRDSFADLTRLMREKKPYAVTSRAPSAQSPPAASAPPPPAAPKDSSSPDLRLELMKERLRNIELEDEIEGLKNKLREQQVQLDTAEAQLKHRENRPIATGLESENEELKIKLREQRVQLKTAEAQLKHCENRLLEITKNGMSLQGAAHLVKPNANTQLPKTVFACSECYANNLECDNNATCRSCTDRGETCARWRCSLKHRLGNCPLTPCKLAHDEQGWLMLRTERPQW</sequence>
<feature type="region of interest" description="Disordered" evidence="2">
    <location>
        <begin position="1"/>
        <end position="70"/>
    </location>
</feature>
<evidence type="ECO:0000313" key="3">
    <source>
        <dbReference type="EMBL" id="EOA86587.1"/>
    </source>
</evidence>
<evidence type="ECO:0000313" key="4">
    <source>
        <dbReference type="Proteomes" id="UP000016935"/>
    </source>
</evidence>
<proteinExistence type="predicted"/>
<dbReference type="EMBL" id="KB908592">
    <property type="protein sequence ID" value="EOA86587.1"/>
    <property type="molecule type" value="Genomic_DNA"/>
</dbReference>
<evidence type="ECO:0000256" key="2">
    <source>
        <dbReference type="SAM" id="MobiDB-lite"/>
    </source>
</evidence>
<keyword evidence="4" id="KW-1185">Reference proteome</keyword>
<keyword evidence="1" id="KW-0175">Coiled coil</keyword>
<name>R0KEN7_EXST2</name>
<dbReference type="RefSeq" id="XP_008025000.1">
    <property type="nucleotide sequence ID" value="XM_008026809.1"/>
</dbReference>